<dbReference type="InterPro" id="IPR001128">
    <property type="entry name" value="Cyt_P450"/>
</dbReference>
<dbReference type="PANTHER" id="PTHR24280:SF4">
    <property type="entry name" value="CYTOCHROME P450 20A1"/>
    <property type="match status" value="1"/>
</dbReference>
<dbReference type="InterPro" id="IPR052666">
    <property type="entry name" value="CYP450_20A1-like"/>
</dbReference>
<gene>
    <name evidence="4" type="primary">LOC102808248</name>
</gene>
<keyword evidence="2" id="KW-0812">Transmembrane</keyword>
<evidence type="ECO:0000313" key="4">
    <source>
        <dbReference type="RefSeq" id="XP_006824108.1"/>
    </source>
</evidence>
<evidence type="ECO:0000256" key="1">
    <source>
        <dbReference type="ARBA" id="ARBA00010617"/>
    </source>
</evidence>
<keyword evidence="3" id="KW-1185">Reference proteome</keyword>
<comment type="similarity">
    <text evidence="1">Belongs to the cytochrome P450 family.</text>
</comment>
<proteinExistence type="inferred from homology"/>
<evidence type="ECO:0000256" key="2">
    <source>
        <dbReference type="SAM" id="Phobius"/>
    </source>
</evidence>
<keyword evidence="2" id="KW-1133">Transmembrane helix</keyword>
<reference evidence="4" key="1">
    <citation type="submission" date="2025-08" db="UniProtKB">
        <authorList>
            <consortium name="RefSeq"/>
        </authorList>
    </citation>
    <scope>IDENTIFICATION</scope>
    <source>
        <tissue evidence="4">Testes</tissue>
    </source>
</reference>
<dbReference type="PANTHER" id="PTHR24280">
    <property type="entry name" value="CYTOCHROME P450 20A1"/>
    <property type="match status" value="1"/>
</dbReference>
<evidence type="ECO:0000313" key="3">
    <source>
        <dbReference type="Proteomes" id="UP000694865"/>
    </source>
</evidence>
<protein>
    <submittedName>
        <fullName evidence="4">Cytochrome P450 20A1-like</fullName>
    </submittedName>
</protein>
<dbReference type="GeneID" id="102808248"/>
<accession>A0ABM0MVR7</accession>
<keyword evidence="2" id="KW-0472">Membrane</keyword>
<dbReference type="SUPFAM" id="SSF48264">
    <property type="entry name" value="Cytochrome P450"/>
    <property type="match status" value="1"/>
</dbReference>
<feature type="transmembrane region" description="Helical" evidence="2">
    <location>
        <begin position="6"/>
        <end position="24"/>
    </location>
</feature>
<dbReference type="InterPro" id="IPR036396">
    <property type="entry name" value="Cyt_P450_sf"/>
</dbReference>
<organism evidence="3 4">
    <name type="scientific">Saccoglossus kowalevskii</name>
    <name type="common">Acorn worm</name>
    <dbReference type="NCBI Taxonomy" id="10224"/>
    <lineage>
        <taxon>Eukaryota</taxon>
        <taxon>Metazoa</taxon>
        <taxon>Hemichordata</taxon>
        <taxon>Enteropneusta</taxon>
        <taxon>Harrimaniidae</taxon>
        <taxon>Saccoglossus</taxon>
    </lineage>
</organism>
<name>A0ABM0MVR7_SACKO</name>
<sequence>MTDFSLISAVIAVISVLMLTVLYLNRLFGPKQKTEHDSILDKIPGMAPTSSEEGNSLDITAAGSIHQFLVTLHSKYGHVAVFWHKRIRVVSLASPEAWKDVIKLFDKPDTIFEFGKCLVGLTSIQYAHGDEGKQRRHIYDKSFTYEAVGNYYRSFQKAADDATDKIGLLPPNDHINLTEHMSMFALKALNRAIFGDFFKDDNNAITLLRHYEKFDFQ</sequence>
<dbReference type="Proteomes" id="UP000694865">
    <property type="component" value="Unplaced"/>
</dbReference>
<dbReference type="Pfam" id="PF00067">
    <property type="entry name" value="p450"/>
    <property type="match status" value="1"/>
</dbReference>
<dbReference type="Gene3D" id="1.10.630.10">
    <property type="entry name" value="Cytochrome P450"/>
    <property type="match status" value="1"/>
</dbReference>
<dbReference type="RefSeq" id="XP_006824108.1">
    <property type="nucleotide sequence ID" value="XM_006824045.1"/>
</dbReference>